<evidence type="ECO:0000256" key="3">
    <source>
        <dbReference type="ARBA" id="ARBA00008242"/>
    </source>
</evidence>
<dbReference type="GO" id="GO:0017118">
    <property type="term" value="F:lipoyltransferase activity"/>
    <property type="evidence" value="ECO:0007669"/>
    <property type="project" value="TreeGrafter"/>
</dbReference>
<name>A0A7C8UAC7_ORBOL</name>
<dbReference type="Pfam" id="PF21948">
    <property type="entry name" value="LplA-B_cat"/>
    <property type="match status" value="1"/>
</dbReference>
<evidence type="ECO:0000256" key="5">
    <source>
        <dbReference type="SAM" id="MobiDB-lite"/>
    </source>
</evidence>
<keyword evidence="7" id="KW-0436">Ligase</keyword>
<evidence type="ECO:0000313" key="7">
    <source>
        <dbReference type="EMBL" id="KAF3207217.1"/>
    </source>
</evidence>
<comment type="similarity">
    <text evidence="3">Belongs to the LplA family.</text>
</comment>
<evidence type="ECO:0000256" key="1">
    <source>
        <dbReference type="ARBA" id="ARBA00003253"/>
    </source>
</evidence>
<reference evidence="7 8" key="1">
    <citation type="submission" date="2019-06" db="EMBL/GenBank/DDBJ databases">
        <authorList>
            <person name="Palmer J.M."/>
        </authorList>
    </citation>
    <scope>NUCLEOTIDE SEQUENCE [LARGE SCALE GENOMIC DNA]</scope>
    <source>
        <strain evidence="7 8">TWF106</strain>
    </source>
</reference>
<feature type="domain" description="BPL/LPL catalytic" evidence="6">
    <location>
        <begin position="180"/>
        <end position="378"/>
    </location>
</feature>
<feature type="compositionally biased region" description="Basic and acidic residues" evidence="5">
    <location>
        <begin position="543"/>
        <end position="559"/>
    </location>
</feature>
<evidence type="ECO:0000313" key="8">
    <source>
        <dbReference type="Proteomes" id="UP000472727"/>
    </source>
</evidence>
<protein>
    <recommendedName>
        <fullName evidence="4">Putative lipoate-protein ligase A</fullName>
    </recommendedName>
</protein>
<evidence type="ECO:0000256" key="4">
    <source>
        <dbReference type="ARBA" id="ARBA00015925"/>
    </source>
</evidence>
<organism evidence="7 8">
    <name type="scientific">Orbilia oligospora</name>
    <name type="common">Nematode-trapping fungus</name>
    <name type="synonym">Arthrobotrys oligospora</name>
    <dbReference type="NCBI Taxonomy" id="2813651"/>
    <lineage>
        <taxon>Eukaryota</taxon>
        <taxon>Fungi</taxon>
        <taxon>Dikarya</taxon>
        <taxon>Ascomycota</taxon>
        <taxon>Pezizomycotina</taxon>
        <taxon>Orbiliomycetes</taxon>
        <taxon>Orbiliales</taxon>
        <taxon>Orbiliaceae</taxon>
        <taxon>Orbilia</taxon>
    </lineage>
</organism>
<dbReference type="PANTHER" id="PTHR12561">
    <property type="entry name" value="LIPOATE-PROTEIN LIGASE"/>
    <property type="match status" value="1"/>
</dbReference>
<dbReference type="GO" id="GO:0009249">
    <property type="term" value="P:protein lipoylation"/>
    <property type="evidence" value="ECO:0007669"/>
    <property type="project" value="InterPro"/>
</dbReference>
<dbReference type="CDD" id="cd16443">
    <property type="entry name" value="LplA"/>
    <property type="match status" value="1"/>
</dbReference>
<feature type="compositionally biased region" description="Basic and acidic residues" evidence="5">
    <location>
        <begin position="526"/>
        <end position="536"/>
    </location>
</feature>
<dbReference type="Proteomes" id="UP000472727">
    <property type="component" value="Unassembled WGS sequence"/>
</dbReference>
<sequence>MYGIFESSRPLKEILGKFMRKAFTINLRVFTLTANNDLCPLSHLPWVSFPKRKVIMYNTQHPIELVSEPAWSHGWAQLLYFDTPCVVTKSNPLPHPTLQPSTFNLTTTTTTTTITTINMSPSRGLRLLPLVRRSYSTTTPPKTPIELLRLSPNRLHIYRSNSTNPFFNLSAEDYLLRHSPPTSTLLFTYTNTPSIILGRNQNIWSEVNIPLLNTPPYNSTVQLVRRRSGGGTVYHDLGNLCWSVIMPRKAFDRDFYANVVVRALHSLGVTTAMVNERHDIILRKTTTSPDTGKTKVRDKKVSGSAYKIIRERAYHHATLLLNSDLGNISALLRSPLKEFITTKGVESVRSPVDNIGVGKEELVGKIEEEFLKANRWKEGEEEVGRAVLEEEETVRVREYIKEGMMELQSQKWLYSQTPEFTLSLPAGTTLPELPGLTGFQPVLPPTSKLSLLTTSSTLQNIQISTSPDPSFSFVQSQESHIRLLQTPFNGPQINKKLQEINSLPEDYKKDVGRWLEHAVGGWGGEGKVDLWTDGKGGKSMRARAAEKEEQKRDRREANKKLQSQAADINNIENPEVTEQTNDTATTSSSS</sequence>
<dbReference type="EMBL" id="WIWS01000102">
    <property type="protein sequence ID" value="KAF3207217.1"/>
    <property type="molecule type" value="Genomic_DNA"/>
</dbReference>
<dbReference type="GO" id="GO:0016874">
    <property type="term" value="F:ligase activity"/>
    <property type="evidence" value="ECO:0007669"/>
    <property type="project" value="UniProtKB-KW"/>
</dbReference>
<evidence type="ECO:0000256" key="2">
    <source>
        <dbReference type="ARBA" id="ARBA00005085"/>
    </source>
</evidence>
<comment type="pathway">
    <text evidence="2">Protein modification; protein lipoylation via exogenous pathway; protein N(6)-(lipoyl)lysine from lipoate: step 2/2.</text>
</comment>
<dbReference type="UniPathway" id="UPA00537">
    <property type="reaction ID" value="UER00595"/>
</dbReference>
<dbReference type="SUPFAM" id="SSF55681">
    <property type="entry name" value="Class II aaRS and biotin synthetases"/>
    <property type="match status" value="1"/>
</dbReference>
<comment type="function">
    <text evidence="1">Catalyzes both the ATP-dependent activation of exogenously supplied lipoate to lipoyl-AMP and the transfer of the activated lipoyl onto the lipoyl domains of lipoate-dependent enzymes.</text>
</comment>
<dbReference type="GO" id="GO:0005739">
    <property type="term" value="C:mitochondrion"/>
    <property type="evidence" value="ECO:0007669"/>
    <property type="project" value="TreeGrafter"/>
</dbReference>
<comment type="caution">
    <text evidence="7">The sequence shown here is derived from an EMBL/GenBank/DDBJ whole genome shotgun (WGS) entry which is preliminary data.</text>
</comment>
<dbReference type="InterPro" id="IPR004143">
    <property type="entry name" value="BPL_LPL_catalytic"/>
</dbReference>
<dbReference type="NCBIfam" id="TIGR00545">
    <property type="entry name" value="lipoyltrans"/>
    <property type="match status" value="1"/>
</dbReference>
<dbReference type="PANTHER" id="PTHR12561:SF3">
    <property type="entry name" value="LIPOYLTRANSFERASE 1, MITOCHONDRIAL"/>
    <property type="match status" value="1"/>
</dbReference>
<dbReference type="PROSITE" id="PS51733">
    <property type="entry name" value="BPL_LPL_CATALYTIC"/>
    <property type="match status" value="1"/>
</dbReference>
<evidence type="ECO:0000259" key="6">
    <source>
        <dbReference type="PROSITE" id="PS51733"/>
    </source>
</evidence>
<dbReference type="Gene3D" id="3.30.930.10">
    <property type="entry name" value="Bira Bifunctional Protein, Domain 2"/>
    <property type="match status" value="1"/>
</dbReference>
<feature type="region of interest" description="Disordered" evidence="5">
    <location>
        <begin position="525"/>
        <end position="590"/>
    </location>
</feature>
<accession>A0A7C8UAC7</accession>
<proteinExistence type="inferred from homology"/>
<gene>
    <name evidence="7" type="primary">AIM22</name>
    <name evidence="7" type="ORF">TWF106_000471</name>
</gene>
<dbReference type="InterPro" id="IPR045864">
    <property type="entry name" value="aa-tRNA-synth_II/BPL/LPL"/>
</dbReference>
<feature type="compositionally biased region" description="Polar residues" evidence="5">
    <location>
        <begin position="560"/>
        <end position="590"/>
    </location>
</feature>
<dbReference type="AlphaFoldDB" id="A0A7C8UAC7"/>
<dbReference type="InterPro" id="IPR004562">
    <property type="entry name" value="LipoylTrfase_LipoateP_Ligase"/>
</dbReference>